<feature type="transmembrane region" description="Helical" evidence="1">
    <location>
        <begin position="264"/>
        <end position="284"/>
    </location>
</feature>
<feature type="transmembrane region" description="Helical" evidence="1">
    <location>
        <begin position="465"/>
        <end position="483"/>
    </location>
</feature>
<organism evidence="2 3">
    <name type="scientific">Symbiodinium necroappetens</name>
    <dbReference type="NCBI Taxonomy" id="1628268"/>
    <lineage>
        <taxon>Eukaryota</taxon>
        <taxon>Sar</taxon>
        <taxon>Alveolata</taxon>
        <taxon>Dinophyceae</taxon>
        <taxon>Suessiales</taxon>
        <taxon>Symbiodiniaceae</taxon>
        <taxon>Symbiodinium</taxon>
    </lineage>
</organism>
<name>A0A812LP67_9DINO</name>
<sequence length="545" mass="60423">MSSSTVAVRSSRTYTTIEATALHESVPPDRWCITRSDLKCLGQEVRSAIQRGDIRPPDDGSDDFLASDLTYGPSIYTVNKQHIMPVTEMFGKVSWALLQHRDGLDCDLFISHAWQEGIFEFLAKVLLSWPADARHAWCCMLANPQNLDIGSLLQSPSSSPFALALKASTYVLVVPNHRCSIYTRLWCGYEAFRAHEEGKTVFVAHAPTGKKMMVVVLWTTLAGLLGFLLGIFCFRFHGLYLLLLMLTVAAVSSVCIENQTGRRILNWIGAFMCGALLYHWKVVIPFSDTGLLPMLTDVGQRLLLASGVLFFDLLEVDRVIGQSQREQAKQLSHGFQGSIEYATCSEAADTARILQEIGERTSDVDYAIHVLLAAGMSTPTLRIVARAGVDISGAGYTEIAFPCLDLGPFLIHDLVLLVKDVLLRRYHRWIPCLVCVCARLWLLFCLWHSAKDERCFILKMMSKMIATLQVLVLPTVALMQLTAAETEGVFYIIAISIMLMHIIMVGFACLGMRRLARLPLAGPCMLQLFLGRGHCSVASTQVAGK</sequence>
<accession>A0A812LP67</accession>
<feature type="transmembrane region" description="Helical" evidence="1">
    <location>
        <begin position="238"/>
        <end position="257"/>
    </location>
</feature>
<dbReference type="Proteomes" id="UP000601435">
    <property type="component" value="Unassembled WGS sequence"/>
</dbReference>
<protein>
    <submittedName>
        <fullName evidence="2">Uncharacterized protein</fullName>
    </submittedName>
</protein>
<evidence type="ECO:0000256" key="1">
    <source>
        <dbReference type="SAM" id="Phobius"/>
    </source>
</evidence>
<reference evidence="2" key="1">
    <citation type="submission" date="2021-02" db="EMBL/GenBank/DDBJ databases">
        <authorList>
            <person name="Dougan E. K."/>
            <person name="Rhodes N."/>
            <person name="Thang M."/>
            <person name="Chan C."/>
        </authorList>
    </citation>
    <scope>NUCLEOTIDE SEQUENCE</scope>
</reference>
<gene>
    <name evidence="2" type="ORF">SNEC2469_LOCUS4912</name>
</gene>
<evidence type="ECO:0000313" key="2">
    <source>
        <dbReference type="EMBL" id="CAE7247567.1"/>
    </source>
</evidence>
<keyword evidence="3" id="KW-1185">Reference proteome</keyword>
<proteinExistence type="predicted"/>
<keyword evidence="1" id="KW-1133">Transmembrane helix</keyword>
<evidence type="ECO:0000313" key="3">
    <source>
        <dbReference type="Proteomes" id="UP000601435"/>
    </source>
</evidence>
<comment type="caution">
    <text evidence="2">The sequence shown here is derived from an EMBL/GenBank/DDBJ whole genome shotgun (WGS) entry which is preliminary data.</text>
</comment>
<dbReference type="OrthoDB" id="410295at2759"/>
<feature type="transmembrane region" description="Helical" evidence="1">
    <location>
        <begin position="426"/>
        <end position="444"/>
    </location>
</feature>
<keyword evidence="1" id="KW-0812">Transmembrane</keyword>
<dbReference type="EMBL" id="CAJNJA010009509">
    <property type="protein sequence ID" value="CAE7247567.1"/>
    <property type="molecule type" value="Genomic_DNA"/>
</dbReference>
<feature type="transmembrane region" description="Helical" evidence="1">
    <location>
        <begin position="212"/>
        <end position="232"/>
    </location>
</feature>
<dbReference type="AlphaFoldDB" id="A0A812LP67"/>
<feature type="transmembrane region" description="Helical" evidence="1">
    <location>
        <begin position="489"/>
        <end position="510"/>
    </location>
</feature>
<keyword evidence="1" id="KW-0472">Membrane</keyword>